<accession>C7P9R2</accession>
<organism evidence="3 4">
    <name type="scientific">Methanocaldococcus fervens (strain DSM 4213 / JCM 15782 / AG86)</name>
    <name type="common">Methanococcus fervens</name>
    <dbReference type="NCBI Taxonomy" id="573064"/>
    <lineage>
        <taxon>Archaea</taxon>
        <taxon>Methanobacteriati</taxon>
        <taxon>Methanobacteriota</taxon>
        <taxon>Methanomada group</taxon>
        <taxon>Methanococci</taxon>
        <taxon>Methanococcales</taxon>
        <taxon>Methanocaldococcaceae</taxon>
        <taxon>Methanocaldococcus</taxon>
    </lineage>
</organism>
<evidence type="ECO:0000256" key="1">
    <source>
        <dbReference type="ARBA" id="ARBA00023172"/>
    </source>
</evidence>
<dbReference type="OrthoDB" id="95836at2157"/>
<dbReference type="CDD" id="cd00397">
    <property type="entry name" value="DNA_BRE_C"/>
    <property type="match status" value="1"/>
</dbReference>
<keyword evidence="1" id="KW-0233">DNA recombination</keyword>
<proteinExistence type="predicted"/>
<dbReference type="EMBL" id="CP001697">
    <property type="protein sequence ID" value="ACV25419.1"/>
    <property type="molecule type" value="Genomic_DNA"/>
</dbReference>
<dbReference type="PROSITE" id="PS51898">
    <property type="entry name" value="TYR_RECOMBINASE"/>
    <property type="match status" value="1"/>
</dbReference>
<dbReference type="HOGENOM" id="CLU_1472098_0_0_2"/>
<dbReference type="InterPro" id="IPR013762">
    <property type="entry name" value="Integrase-like_cat_sf"/>
</dbReference>
<dbReference type="InterPro" id="IPR011010">
    <property type="entry name" value="DNA_brk_join_enz"/>
</dbReference>
<dbReference type="GO" id="GO:0003677">
    <property type="term" value="F:DNA binding"/>
    <property type="evidence" value="ECO:0007669"/>
    <property type="project" value="InterPro"/>
</dbReference>
<reference evidence="3" key="1">
    <citation type="submission" date="2009-08" db="EMBL/GenBank/DDBJ databases">
        <title>Complete sequence of plasmid of Methanocaldococcus fervens AG86.</title>
        <authorList>
            <consortium name="US DOE Joint Genome Institute"/>
            <person name="Lucas S."/>
            <person name="Copeland A."/>
            <person name="Lapidus A."/>
            <person name="Glavina del Rio T."/>
            <person name="Tice H."/>
            <person name="Bruce D."/>
            <person name="Goodwin L."/>
            <person name="Pitluck S."/>
            <person name="Chertkov O."/>
            <person name="Detter J.C."/>
            <person name="Han C."/>
            <person name="Tapia R."/>
            <person name="Larimer F."/>
            <person name="Land M."/>
            <person name="Hauser L."/>
            <person name="Kyrpides N."/>
            <person name="Ovchinnikova G."/>
            <person name="Lupa-Sieprawska M."/>
            <person name="Whitman W.B."/>
        </authorList>
    </citation>
    <scope>NUCLEOTIDE SEQUENCE [LARGE SCALE GENOMIC DNA]</scope>
    <source>
        <strain evidence="3">AG86</strain>
        <plasmid evidence="3">pMEFER01</plasmid>
    </source>
</reference>
<dbReference type="RefSeq" id="WP_012795063.1">
    <property type="nucleotide sequence ID" value="NC_013157.1"/>
</dbReference>
<keyword evidence="4" id="KW-1185">Reference proteome</keyword>
<gene>
    <name evidence="3" type="ORF">Mefer_1616</name>
</gene>
<evidence type="ECO:0000313" key="3">
    <source>
        <dbReference type="EMBL" id="ACV25419.1"/>
    </source>
</evidence>
<dbReference type="GO" id="GO:0015074">
    <property type="term" value="P:DNA integration"/>
    <property type="evidence" value="ECO:0007669"/>
    <property type="project" value="InterPro"/>
</dbReference>
<evidence type="ECO:0000259" key="2">
    <source>
        <dbReference type="PROSITE" id="PS51898"/>
    </source>
</evidence>
<dbReference type="KEGG" id="mfe:Mefer_1616"/>
<name>C7P9R2_METFA</name>
<keyword evidence="3" id="KW-0614">Plasmid</keyword>
<dbReference type="Proteomes" id="UP000001495">
    <property type="component" value="Plasmid pMEFER01"/>
</dbReference>
<dbReference type="eggNOG" id="arCOG06578">
    <property type="taxonomic scope" value="Archaea"/>
</dbReference>
<feature type="domain" description="Tyr recombinase" evidence="2">
    <location>
        <begin position="4"/>
        <end position="183"/>
    </location>
</feature>
<dbReference type="GeneID" id="8366324"/>
<dbReference type="GO" id="GO:0006310">
    <property type="term" value="P:DNA recombination"/>
    <property type="evidence" value="ECO:0007669"/>
    <property type="project" value="UniProtKB-KW"/>
</dbReference>
<dbReference type="SUPFAM" id="SSF56349">
    <property type="entry name" value="DNA breaking-rejoining enzymes"/>
    <property type="match status" value="1"/>
</dbReference>
<sequence length="183" mass="21572">MKAKWDKELDYEETKKELLNRLNYYRNKKPLYQKDKIAYTYILTGLLQLRNGCRIGEAVEGLIKIIQTNKREVKVRVEKRKDDAKRLIVLPDEITIEDLENIKEVVEEWEGKNLRRIANNMSKWFITNLGINTHSLRYAYISYLGKQNVPAQLIACITGHATLDMVLRYTQVRTAEEILKKWG</sequence>
<protein>
    <submittedName>
        <fullName evidence="3">Integrase family protein</fullName>
    </submittedName>
</protein>
<dbReference type="AlphaFoldDB" id="C7P9R2"/>
<geneLocation type="plasmid" evidence="3 4">
    <name>pMEFER01</name>
</geneLocation>
<dbReference type="Gene3D" id="1.10.443.10">
    <property type="entry name" value="Intergrase catalytic core"/>
    <property type="match status" value="1"/>
</dbReference>
<evidence type="ECO:0000313" key="4">
    <source>
        <dbReference type="Proteomes" id="UP000001495"/>
    </source>
</evidence>
<dbReference type="InterPro" id="IPR002104">
    <property type="entry name" value="Integrase_catalytic"/>
</dbReference>